<comment type="caution">
    <text evidence="1">The sequence shown here is derived from an EMBL/GenBank/DDBJ whole genome shotgun (WGS) entry which is preliminary data.</text>
</comment>
<gene>
    <name evidence="1" type="ORF">HINF_LOCUS23808</name>
    <name evidence="2" type="ORF">HINF_LOCUS64831</name>
</gene>
<reference evidence="2 3" key="2">
    <citation type="submission" date="2024-07" db="EMBL/GenBank/DDBJ databases">
        <authorList>
            <person name="Akdeniz Z."/>
        </authorList>
    </citation>
    <scope>NUCLEOTIDE SEQUENCE [LARGE SCALE GENOMIC DNA]</scope>
</reference>
<sequence length="305" mass="35422">MYHFCISLCISPSQVIIVTRHGIRSSLYPYPNDTAFWSCSKSNLINFQSNTTTSPITSLNLRFDVKNMVPGSCYKGQLADQGFSQHQHLNTIWSSLYPSLFTPTNQRSTNKHRTRLSLLGQLNSNQIIHVSTWTMDSAFLAENCDSDHKFWAVIQNGYDFQAEKLNQLQQKTNWSVWWNFFADNFRARAAMGVEVPGVVSNEDLDLVNQMQDKFWCYVYQRHQNVEELTKYQKMAIGPFLQDLKDYINIMRACKRSARFQTSSSTSKSTSSRCKKEWNCVTPLFDTVKIVYDMERIYLKKQSNIQ</sequence>
<evidence type="ECO:0000313" key="1">
    <source>
        <dbReference type="EMBL" id="CAI9936163.1"/>
    </source>
</evidence>
<dbReference type="SUPFAM" id="SSF53254">
    <property type="entry name" value="Phosphoglycerate mutase-like"/>
    <property type="match status" value="1"/>
</dbReference>
<protein>
    <submittedName>
        <fullName evidence="1">Acid phosphatase</fullName>
    </submittedName>
    <submittedName>
        <fullName evidence="2">Acid_phosphatase</fullName>
    </submittedName>
</protein>
<reference evidence="1" key="1">
    <citation type="submission" date="2023-06" db="EMBL/GenBank/DDBJ databases">
        <authorList>
            <person name="Kurt Z."/>
        </authorList>
    </citation>
    <scope>NUCLEOTIDE SEQUENCE</scope>
</reference>
<evidence type="ECO:0000313" key="3">
    <source>
        <dbReference type="Proteomes" id="UP001642409"/>
    </source>
</evidence>
<keyword evidence="3" id="KW-1185">Reference proteome</keyword>
<dbReference type="Gene3D" id="3.40.50.1240">
    <property type="entry name" value="Phosphoglycerate mutase-like"/>
    <property type="match status" value="1"/>
</dbReference>
<dbReference type="InterPro" id="IPR029033">
    <property type="entry name" value="His_PPase_superfam"/>
</dbReference>
<dbReference type="AlphaFoldDB" id="A0AA86UBZ4"/>
<dbReference type="EMBL" id="CAXDID020000419">
    <property type="protein sequence ID" value="CAL6089435.1"/>
    <property type="molecule type" value="Genomic_DNA"/>
</dbReference>
<evidence type="ECO:0000313" key="2">
    <source>
        <dbReference type="EMBL" id="CAL6089435.1"/>
    </source>
</evidence>
<organism evidence="1">
    <name type="scientific">Hexamita inflata</name>
    <dbReference type="NCBI Taxonomy" id="28002"/>
    <lineage>
        <taxon>Eukaryota</taxon>
        <taxon>Metamonada</taxon>
        <taxon>Diplomonadida</taxon>
        <taxon>Hexamitidae</taxon>
        <taxon>Hexamitinae</taxon>
        <taxon>Hexamita</taxon>
    </lineage>
</organism>
<name>A0AA86UBZ4_9EUKA</name>
<dbReference type="EMBL" id="CATOUU010000632">
    <property type="protein sequence ID" value="CAI9936163.1"/>
    <property type="molecule type" value="Genomic_DNA"/>
</dbReference>
<proteinExistence type="predicted"/>
<dbReference type="Proteomes" id="UP001642409">
    <property type="component" value="Unassembled WGS sequence"/>
</dbReference>
<accession>A0AA86UBZ4</accession>